<gene>
    <name evidence="2" type="ORF">GCM10007879_16110</name>
</gene>
<accession>A0ABQ5UTS7</accession>
<feature type="domain" description="HTH cro/C1-type" evidence="1">
    <location>
        <begin position="16"/>
        <end position="70"/>
    </location>
</feature>
<dbReference type="SUPFAM" id="SSF47413">
    <property type="entry name" value="lambda repressor-like DNA-binding domains"/>
    <property type="match status" value="1"/>
</dbReference>
<dbReference type="Pfam" id="PF17765">
    <property type="entry name" value="MLTR_LBD"/>
    <property type="match status" value="1"/>
</dbReference>
<sequence length="270" mass="30155">MKSNSQKDVSGFGRLLRNLRDRRGLSQLALSSNAGTTPRHLSFIETGRSRPGRDLILRLAGAMQLPSREINQLLGLAGLQPEMAEYSFEHQKIEPYRAALVAVLEKHDPYPGCAMNGAGDILLANEAYKAFAPNSMTTSPEERVEIFFNPDGNAPKLVENWAEVAHGLLDRQRAELAGCFNHRLEKMVSRMEELLKNVERPPLRGGETDIVLSPILIVGGKRLSTFSTFMKFSHAHEVTLSEVRVELTFPTDQTTQEFFEELAEKTQPLP</sequence>
<protein>
    <submittedName>
        <fullName evidence="2">Transcriptional regulator</fullName>
    </submittedName>
</protein>
<reference evidence="2" key="1">
    <citation type="journal article" date="2014" name="Int. J. Syst. Evol. Microbiol.">
        <title>Complete genome of a new Firmicutes species belonging to the dominant human colonic microbiota ('Ruminococcus bicirculans') reveals two chromosomes and a selective capacity to utilize plant glucans.</title>
        <authorList>
            <consortium name="NISC Comparative Sequencing Program"/>
            <person name="Wegmann U."/>
            <person name="Louis P."/>
            <person name="Goesmann A."/>
            <person name="Henrissat B."/>
            <person name="Duncan S.H."/>
            <person name="Flint H.J."/>
        </authorList>
    </citation>
    <scope>NUCLEOTIDE SEQUENCE</scope>
    <source>
        <strain evidence="2">NBRC 107169</strain>
    </source>
</reference>
<dbReference type="CDD" id="cd00093">
    <property type="entry name" value="HTH_XRE"/>
    <property type="match status" value="1"/>
</dbReference>
<reference evidence="2" key="2">
    <citation type="submission" date="2023-01" db="EMBL/GenBank/DDBJ databases">
        <title>Draft genome sequence of Maritalea porphyrae strain NBRC 107169.</title>
        <authorList>
            <person name="Sun Q."/>
            <person name="Mori K."/>
        </authorList>
    </citation>
    <scope>NUCLEOTIDE SEQUENCE</scope>
    <source>
        <strain evidence="2">NBRC 107169</strain>
    </source>
</reference>
<organism evidence="2 3">
    <name type="scientific">Maritalea porphyrae</name>
    <dbReference type="NCBI Taxonomy" id="880732"/>
    <lineage>
        <taxon>Bacteria</taxon>
        <taxon>Pseudomonadati</taxon>
        <taxon>Pseudomonadota</taxon>
        <taxon>Alphaproteobacteria</taxon>
        <taxon>Hyphomicrobiales</taxon>
        <taxon>Devosiaceae</taxon>
        <taxon>Maritalea</taxon>
    </lineage>
</organism>
<dbReference type="InterPro" id="IPR001387">
    <property type="entry name" value="Cro/C1-type_HTH"/>
</dbReference>
<dbReference type="PANTHER" id="PTHR35010:SF4">
    <property type="entry name" value="BLL5781 PROTEIN"/>
    <property type="match status" value="1"/>
</dbReference>
<dbReference type="PANTHER" id="PTHR35010">
    <property type="entry name" value="BLL4672 PROTEIN-RELATED"/>
    <property type="match status" value="1"/>
</dbReference>
<evidence type="ECO:0000313" key="3">
    <source>
        <dbReference type="Proteomes" id="UP001161405"/>
    </source>
</evidence>
<dbReference type="SMART" id="SM00530">
    <property type="entry name" value="HTH_XRE"/>
    <property type="match status" value="1"/>
</dbReference>
<dbReference type="PROSITE" id="PS50943">
    <property type="entry name" value="HTH_CROC1"/>
    <property type="match status" value="1"/>
</dbReference>
<name>A0ABQ5UTS7_9HYPH</name>
<dbReference type="EMBL" id="BSNI01000002">
    <property type="protein sequence ID" value="GLQ17362.1"/>
    <property type="molecule type" value="Genomic_DNA"/>
</dbReference>
<keyword evidence="3" id="KW-1185">Reference proteome</keyword>
<dbReference type="Proteomes" id="UP001161405">
    <property type="component" value="Unassembled WGS sequence"/>
</dbReference>
<evidence type="ECO:0000313" key="2">
    <source>
        <dbReference type="EMBL" id="GLQ17362.1"/>
    </source>
</evidence>
<comment type="caution">
    <text evidence="2">The sequence shown here is derived from an EMBL/GenBank/DDBJ whole genome shotgun (WGS) entry which is preliminary data.</text>
</comment>
<dbReference type="RefSeq" id="WP_284363468.1">
    <property type="nucleotide sequence ID" value="NZ_BSNI01000002.1"/>
</dbReference>
<proteinExistence type="predicted"/>
<evidence type="ECO:0000259" key="1">
    <source>
        <dbReference type="PROSITE" id="PS50943"/>
    </source>
</evidence>
<dbReference type="Gene3D" id="3.30.450.180">
    <property type="match status" value="1"/>
</dbReference>
<dbReference type="Pfam" id="PF13560">
    <property type="entry name" value="HTH_31"/>
    <property type="match status" value="1"/>
</dbReference>
<dbReference type="Gene3D" id="1.10.260.40">
    <property type="entry name" value="lambda repressor-like DNA-binding domains"/>
    <property type="match status" value="1"/>
</dbReference>
<dbReference type="InterPro" id="IPR010982">
    <property type="entry name" value="Lambda_DNA-bd_dom_sf"/>
</dbReference>
<dbReference type="InterPro" id="IPR041413">
    <property type="entry name" value="MLTR_LBD"/>
</dbReference>